<reference evidence="1 2" key="2">
    <citation type="submission" date="2018-11" db="EMBL/GenBank/DDBJ databases">
        <authorList>
            <consortium name="Pathogen Informatics"/>
        </authorList>
    </citation>
    <scope>NUCLEOTIDE SEQUENCE [LARGE SCALE GENOMIC DNA]</scope>
</reference>
<dbReference type="EMBL" id="UZAG01000825">
    <property type="protein sequence ID" value="VDO09651.1"/>
    <property type="molecule type" value="Genomic_DNA"/>
</dbReference>
<keyword evidence="2" id="KW-1185">Reference proteome</keyword>
<organism evidence="3">
    <name type="scientific">Brugia timori</name>
    <dbReference type="NCBI Taxonomy" id="42155"/>
    <lineage>
        <taxon>Eukaryota</taxon>
        <taxon>Metazoa</taxon>
        <taxon>Ecdysozoa</taxon>
        <taxon>Nematoda</taxon>
        <taxon>Chromadorea</taxon>
        <taxon>Rhabditida</taxon>
        <taxon>Spirurina</taxon>
        <taxon>Spiruromorpha</taxon>
        <taxon>Filarioidea</taxon>
        <taxon>Onchocercidae</taxon>
        <taxon>Brugia</taxon>
    </lineage>
</organism>
<evidence type="ECO:0000313" key="3">
    <source>
        <dbReference type="WBParaSite" id="BTMF_0000186001-mRNA-1"/>
    </source>
</evidence>
<dbReference type="Proteomes" id="UP000280834">
    <property type="component" value="Unassembled WGS sequence"/>
</dbReference>
<reference evidence="3" key="1">
    <citation type="submission" date="2017-02" db="UniProtKB">
        <authorList>
            <consortium name="WormBaseParasite"/>
        </authorList>
    </citation>
    <scope>IDENTIFICATION</scope>
</reference>
<evidence type="ECO:0000313" key="2">
    <source>
        <dbReference type="Proteomes" id="UP000280834"/>
    </source>
</evidence>
<dbReference type="AlphaFoldDB" id="A0A0R3Q6A9"/>
<protein>
    <submittedName>
        <fullName evidence="3">Secreted protein</fullName>
    </submittedName>
</protein>
<sequence>MNSLILFKTSKCFVLSLRLSPCTGKESKINTKSFGNSGRTMEVPLFKPGISGSLARLISTTGPDITSSAKVSKLSKPSMIFSFINLLTLFDASMLHTIESTECDTVPLVDGTWRRKR</sequence>
<gene>
    <name evidence="1" type="ORF">BTMF_LOCUS1193</name>
</gene>
<name>A0A0R3Q6A9_9BILA</name>
<accession>A0A0R3Q6A9</accession>
<dbReference type="WBParaSite" id="BTMF_0000186001-mRNA-1">
    <property type="protein sequence ID" value="BTMF_0000186001-mRNA-1"/>
    <property type="gene ID" value="BTMF_0000186001"/>
</dbReference>
<proteinExistence type="predicted"/>
<evidence type="ECO:0000313" key="1">
    <source>
        <dbReference type="EMBL" id="VDO09651.1"/>
    </source>
</evidence>